<evidence type="ECO:0000256" key="12">
    <source>
        <dbReference type="ARBA" id="ARBA00023034"/>
    </source>
</evidence>
<feature type="region of interest" description="Disordered" evidence="29">
    <location>
        <begin position="174"/>
        <end position="194"/>
    </location>
</feature>
<evidence type="ECO:0000256" key="26">
    <source>
        <dbReference type="ARBA" id="ARBA00045371"/>
    </source>
</evidence>
<comment type="caution">
    <text evidence="31">The sequence shown here is derived from an EMBL/GenBank/DDBJ whole genome shotgun (WGS) entry which is preliminary data.</text>
</comment>
<evidence type="ECO:0000313" key="32">
    <source>
        <dbReference type="Proteomes" id="UP001044222"/>
    </source>
</evidence>
<evidence type="ECO:0000259" key="30">
    <source>
        <dbReference type="PROSITE" id="PS50888"/>
    </source>
</evidence>
<feature type="compositionally biased region" description="Low complexity" evidence="29">
    <location>
        <begin position="152"/>
        <end position="168"/>
    </location>
</feature>
<evidence type="ECO:0000256" key="16">
    <source>
        <dbReference type="ARBA" id="ARBA00023159"/>
    </source>
</evidence>
<dbReference type="EMBL" id="JAFIRN010000002">
    <property type="protein sequence ID" value="KAG5854376.1"/>
    <property type="molecule type" value="Genomic_DNA"/>
</dbReference>
<sequence length="1100" mass="118596">MDCTLEDMLQLINNQDMEFVNLFESPQYVGCASAQELSGSPHASPPPSVPSPSSSLRGSSNTPHLDALLEDPTVHAVPPPQVDQTPAFVQPHLPQIPTPVTQPAPQSTQRNLEPKPQEVSHQRNPSTPHPPAGITSGFSSDPQAILTSPVSQLQQPQALRPPEQPRQLQPLMNYSRQNGCTDGSDHSFLTQPVSQPYTNPVAIQTQVHSQQTQLLSAASSSSPAQTCSPHIQRVPVLLQPQFIKASSLLLTALKPDGGTMVNSACIPTLATSSSSVQTTPMQALMSGSTFLTTVPVMVDTEKLPISRIAVGGKPSGLANRGEKRTAHNAIEKRYRSSINDKIIELKDLVAGTETKLNKSSVLRKAIDYIRFLQQSNHKLKQENIALRTAVQKNKSLKDLVAMDVDSPGCDIKNELPTPPPSNAGSPVLNSTFSYFSSDSEPDSPIGDDIKSPVKSAESSPSRVGLQDRSRVVLCTFTFLFLSLNPLAALMKGATSGTAALSTAGHAGTGRTVLGLQTGASPAESTGLLNWFGPTLILWLLNSLLTAAVLIWLLVYGEPVTRPHSGCSVLFWRHQKQADLDLARGDFAQVSQNLRTCLKALGRPLPTSHMDLACAGLWAGLRLCLQRLWVGRWLAGRAGGLRLDSKLREDTCKSNCDAALVYHRLHQLHMTGKLGGSALSAVHMALSAVNLAECAGRGLPAATLAEIYASAALRVRASLPQALHFTSRMFLSSARQASLSPAGASPKESVYSQAGNAVDPLAQVTQAFREHLLEKALYCVTEPQRHESLCEGEGKYSDSLEYLQLLSSSSDAAGATVQTFAIGTNMATITGCDLHSKWWSSVLVVMINWLQGDAAAAERLYPAVEQLPRSLLSAENPLPRAALDTFRAVRSLLAKPESYRLSLCYSDRASALVKDSLSMAAHSHSSNIDQMVVLLLCDLLLVLRTSVWQQQQLSSGPGGALQARPQDLRGFQQDLSSLRRLAQSFRPATRRLFLHEATARLMAGACPTRTHQLLDRSLRRRPPPVCKTEGCEARLGQREQAQTAMLACRFLPPSFLSAPGQRVGMLTEAARTLEKVGDQRSLHECQQMIAKLGGGTAVTPI</sequence>
<dbReference type="PANTHER" id="PTHR46062">
    <property type="entry name" value="STEROL REGULATORY ELEMENT-BINDING PROTEIN"/>
    <property type="match status" value="1"/>
</dbReference>
<keyword evidence="11" id="KW-0805">Transcription regulation</keyword>
<keyword evidence="10" id="KW-1133">Transmembrane helix</keyword>
<keyword evidence="32" id="KW-1185">Reference proteome</keyword>
<dbReference type="GO" id="GO:0000139">
    <property type="term" value="C:Golgi membrane"/>
    <property type="evidence" value="ECO:0007669"/>
    <property type="project" value="UniProtKB-SubCell"/>
</dbReference>
<evidence type="ECO:0000256" key="28">
    <source>
        <dbReference type="ARBA" id="ARBA00049702"/>
    </source>
</evidence>
<evidence type="ECO:0000256" key="23">
    <source>
        <dbReference type="ARBA" id="ARBA00039749"/>
    </source>
</evidence>
<evidence type="ECO:0000256" key="4">
    <source>
        <dbReference type="ARBA" id="ARBA00004653"/>
    </source>
</evidence>
<evidence type="ECO:0000256" key="24">
    <source>
        <dbReference type="ARBA" id="ARBA00042215"/>
    </source>
</evidence>
<evidence type="ECO:0000256" key="29">
    <source>
        <dbReference type="SAM" id="MobiDB-lite"/>
    </source>
</evidence>
<feature type="compositionally biased region" description="Basic and acidic residues" evidence="29">
    <location>
        <begin position="112"/>
        <end position="121"/>
    </location>
</feature>
<dbReference type="PANTHER" id="PTHR46062:SF2">
    <property type="entry name" value="STEROL REGULATORY ELEMENT-BINDING PROTEIN 1"/>
    <property type="match status" value="1"/>
</dbReference>
<feature type="region of interest" description="Disordered" evidence="29">
    <location>
        <begin position="436"/>
        <end position="461"/>
    </location>
</feature>
<evidence type="ECO:0000256" key="22">
    <source>
        <dbReference type="ARBA" id="ARBA00038460"/>
    </source>
</evidence>
<gene>
    <name evidence="31" type="ORF">ANANG_G00037180</name>
</gene>
<keyword evidence="16" id="KW-0010">Activator</keyword>
<keyword evidence="15" id="KW-0472">Membrane</keyword>
<evidence type="ECO:0000256" key="2">
    <source>
        <dbReference type="ARBA" id="ARBA00004477"/>
    </source>
</evidence>
<comment type="function">
    <text evidence="25">Precursor of the transcription factor form (Processed sterol regulatory element-binding protein 1), which is embedded in the endoplasmic reticulum membrane. Low sterol concentrations promote processing of this form, releasing the transcription factor form that translocates into the nucleus and activates transcription of genes involved in cholesterol biosynthesis and lipid homeostasis.</text>
</comment>
<dbReference type="GO" id="GO:0008203">
    <property type="term" value="P:cholesterol metabolic process"/>
    <property type="evidence" value="ECO:0007669"/>
    <property type="project" value="UniProtKB-KW"/>
</dbReference>
<feature type="compositionally biased region" description="Low complexity" evidence="29">
    <location>
        <begin position="51"/>
        <end position="63"/>
    </location>
</feature>
<keyword evidence="19" id="KW-0753">Steroid metabolism</keyword>
<dbReference type="InterPro" id="IPR036638">
    <property type="entry name" value="HLH_DNA-bd_sf"/>
</dbReference>
<evidence type="ECO:0000313" key="31">
    <source>
        <dbReference type="EMBL" id="KAG5854376.1"/>
    </source>
</evidence>
<evidence type="ECO:0000256" key="21">
    <source>
        <dbReference type="ARBA" id="ARBA00023329"/>
    </source>
</evidence>
<evidence type="ECO:0000256" key="6">
    <source>
        <dbReference type="ARBA" id="ARBA00022553"/>
    </source>
</evidence>
<dbReference type="PROSITE" id="PS50888">
    <property type="entry name" value="BHLH"/>
    <property type="match status" value="1"/>
</dbReference>
<comment type="subunit">
    <text evidence="28">Forms a tight complex with SCAP, the SCAP-SREBP complex, in the endoplasmic reticulum membrane and the Golgi apparatus. Interacts with PAQR3; the interaction anchors the SCAP-SREBP complex to the Golgi apparatus in low cholesterol conditions.</text>
</comment>
<evidence type="ECO:0000256" key="10">
    <source>
        <dbReference type="ARBA" id="ARBA00022989"/>
    </source>
</evidence>
<evidence type="ECO:0000256" key="27">
    <source>
        <dbReference type="ARBA" id="ARBA00047005"/>
    </source>
</evidence>
<evidence type="ECO:0000256" key="3">
    <source>
        <dbReference type="ARBA" id="ARBA00004557"/>
    </source>
</evidence>
<keyword evidence="9" id="KW-0832">Ubl conjugation</keyword>
<dbReference type="AlphaFoldDB" id="A0A9D3MUZ2"/>
<dbReference type="SUPFAM" id="SSF47459">
    <property type="entry name" value="HLH, helix-loop-helix DNA-binding domain"/>
    <property type="match status" value="1"/>
</dbReference>
<accession>A0A9D3MUZ2</accession>
<reference evidence="31" key="1">
    <citation type="submission" date="2021-01" db="EMBL/GenBank/DDBJ databases">
        <title>A chromosome-scale assembly of European eel, Anguilla anguilla.</title>
        <authorList>
            <person name="Henkel C."/>
            <person name="Jong-Raadsen S.A."/>
            <person name="Dufour S."/>
            <person name="Weltzien F.-A."/>
            <person name="Palstra A.P."/>
            <person name="Pelster B."/>
            <person name="Spaink H.P."/>
            <person name="Van Den Thillart G.E."/>
            <person name="Jansen H."/>
            <person name="Zahm M."/>
            <person name="Klopp C."/>
            <person name="Cedric C."/>
            <person name="Louis A."/>
            <person name="Berthelot C."/>
            <person name="Parey E."/>
            <person name="Roest Crollius H."/>
            <person name="Montfort J."/>
            <person name="Robinson-Rechavi M."/>
            <person name="Bucao C."/>
            <person name="Bouchez O."/>
            <person name="Gislard M."/>
            <person name="Lluch J."/>
            <person name="Milhes M."/>
            <person name="Lampietro C."/>
            <person name="Lopez Roques C."/>
            <person name="Donnadieu C."/>
            <person name="Braasch I."/>
            <person name="Desvignes T."/>
            <person name="Postlethwait J."/>
            <person name="Bobe J."/>
            <person name="Guiguen Y."/>
            <person name="Dirks R."/>
        </authorList>
    </citation>
    <scope>NUCLEOTIDE SEQUENCE</scope>
    <source>
        <strain evidence="31">Tag_6206</strain>
        <tissue evidence="31">Liver</tissue>
    </source>
</reference>
<keyword evidence="21" id="KW-0968">Cytoplasmic vesicle</keyword>
<feature type="region of interest" description="Disordered" evidence="29">
    <location>
        <begin position="149"/>
        <end position="168"/>
    </location>
</feature>
<dbReference type="GO" id="GO:0000978">
    <property type="term" value="F:RNA polymerase II cis-regulatory region sequence-specific DNA binding"/>
    <property type="evidence" value="ECO:0007669"/>
    <property type="project" value="TreeGrafter"/>
</dbReference>
<dbReference type="CDD" id="cd18921">
    <property type="entry name" value="bHLHzip_SREBP1"/>
    <property type="match status" value="1"/>
</dbReference>
<keyword evidence="8" id="KW-0256">Endoplasmic reticulum</keyword>
<proteinExistence type="inferred from homology"/>
<evidence type="ECO:0000256" key="7">
    <source>
        <dbReference type="ARBA" id="ARBA00022692"/>
    </source>
</evidence>
<feature type="domain" description="BHLH" evidence="30">
    <location>
        <begin position="322"/>
        <end position="372"/>
    </location>
</feature>
<keyword evidence="17" id="KW-0804">Transcription</keyword>
<comment type="subunit">
    <text evidence="27">Efficient DNA binding of the soluble transcription factor fragment requires dimerization with another bHLH protein. Interacts with CEBPA, the interaction produces a transcriptional synergy. Interacts with LMNA.</text>
</comment>
<evidence type="ECO:0000256" key="5">
    <source>
        <dbReference type="ARBA" id="ARBA00022548"/>
    </source>
</evidence>
<evidence type="ECO:0000256" key="17">
    <source>
        <dbReference type="ARBA" id="ARBA00023163"/>
    </source>
</evidence>
<dbReference type="GO" id="GO:0012507">
    <property type="term" value="C:ER to Golgi transport vesicle membrane"/>
    <property type="evidence" value="ECO:0007669"/>
    <property type="project" value="UniProtKB-SubCell"/>
</dbReference>
<keyword evidence="13" id="KW-0443">Lipid metabolism</keyword>
<keyword evidence="14" id="KW-0238">DNA-binding</keyword>
<protein>
    <recommendedName>
        <fullName evidence="23">Sterol regulatory element-binding protein 1</fullName>
    </recommendedName>
    <alternativeName>
        <fullName evidence="24">Sterol regulatory element-binding transcription factor 1</fullName>
    </alternativeName>
</protein>
<evidence type="ECO:0000256" key="25">
    <source>
        <dbReference type="ARBA" id="ARBA00045313"/>
    </source>
</evidence>
<evidence type="ECO:0000256" key="1">
    <source>
        <dbReference type="ARBA" id="ARBA00004123"/>
    </source>
</evidence>
<comment type="function">
    <text evidence="26">Key transcription factor that regulates expression of genes involved in cholesterol biosynthesis and lipid homeostasis. Binds to the sterol regulatory element 1 (SRE-1) (5'-ATCACCCCAC-3'). Has dual sequence specificity binding to both an E-box motif (5'-ATCACGTGA-3') and to SRE-1 (5'-ATCACCCCAC-3'). Regulates the promoters of genes involved in cholesterol biosynthesis and the LDL receptor (LDLR) pathway of sterol regulation.</text>
</comment>
<dbReference type="FunFam" id="4.10.280.10:FF:000016">
    <property type="entry name" value="Sterol regulatory element-binding transcription factor 1"/>
    <property type="match status" value="1"/>
</dbReference>
<dbReference type="Gene3D" id="4.10.280.10">
    <property type="entry name" value="Helix-loop-helix DNA-binding domain"/>
    <property type="match status" value="1"/>
</dbReference>
<keyword evidence="7" id="KW-0812">Transmembrane</keyword>
<name>A0A9D3MUZ2_ANGAN</name>
<dbReference type="SMART" id="SM00353">
    <property type="entry name" value="HLH"/>
    <property type="match status" value="1"/>
</dbReference>
<evidence type="ECO:0000256" key="18">
    <source>
        <dbReference type="ARBA" id="ARBA00023166"/>
    </source>
</evidence>
<comment type="similarity">
    <text evidence="22">Belongs to the SREBP family.</text>
</comment>
<dbReference type="GO" id="GO:0046983">
    <property type="term" value="F:protein dimerization activity"/>
    <property type="evidence" value="ECO:0007669"/>
    <property type="project" value="InterPro"/>
</dbReference>
<keyword evidence="20" id="KW-0539">Nucleus</keyword>
<evidence type="ECO:0000256" key="13">
    <source>
        <dbReference type="ARBA" id="ARBA00023098"/>
    </source>
</evidence>
<dbReference type="GO" id="GO:0005789">
    <property type="term" value="C:endoplasmic reticulum membrane"/>
    <property type="evidence" value="ECO:0007669"/>
    <property type="project" value="UniProtKB-SubCell"/>
</dbReference>
<evidence type="ECO:0000256" key="8">
    <source>
        <dbReference type="ARBA" id="ARBA00022824"/>
    </source>
</evidence>
<dbReference type="GO" id="GO:0000981">
    <property type="term" value="F:DNA-binding transcription factor activity, RNA polymerase II-specific"/>
    <property type="evidence" value="ECO:0007669"/>
    <property type="project" value="TreeGrafter"/>
</dbReference>
<evidence type="ECO:0000256" key="9">
    <source>
        <dbReference type="ARBA" id="ARBA00022843"/>
    </source>
</evidence>
<evidence type="ECO:0000256" key="15">
    <source>
        <dbReference type="ARBA" id="ARBA00023136"/>
    </source>
</evidence>
<dbReference type="Proteomes" id="UP001044222">
    <property type="component" value="Unassembled WGS sequence"/>
</dbReference>
<feature type="region of interest" description="Disordered" evidence="29">
    <location>
        <begin position="34"/>
        <end position="144"/>
    </location>
</feature>
<evidence type="ECO:0000256" key="11">
    <source>
        <dbReference type="ARBA" id="ARBA00023015"/>
    </source>
</evidence>
<keyword evidence="6" id="KW-0597">Phosphoprotein</keyword>
<dbReference type="Pfam" id="PF00010">
    <property type="entry name" value="HLH"/>
    <property type="match status" value="1"/>
</dbReference>
<comment type="subcellular location">
    <subcellularLocation>
        <location evidence="3">Cytoplasmic vesicle</location>
        <location evidence="3">COPII-coated vesicle membrane</location>
        <topology evidence="3">Multi-pass membrane protein</topology>
    </subcellularLocation>
    <subcellularLocation>
        <location evidence="2">Endoplasmic reticulum membrane</location>
        <topology evidence="2">Multi-pass membrane protein</topology>
    </subcellularLocation>
    <subcellularLocation>
        <location evidence="4">Golgi apparatus membrane</location>
        <topology evidence="4">Multi-pass membrane protein</topology>
    </subcellularLocation>
    <subcellularLocation>
        <location evidence="1">Nucleus</location>
    </subcellularLocation>
</comment>
<evidence type="ECO:0000256" key="19">
    <source>
        <dbReference type="ARBA" id="ARBA00023221"/>
    </source>
</evidence>
<dbReference type="GO" id="GO:0005634">
    <property type="term" value="C:nucleus"/>
    <property type="evidence" value="ECO:0007669"/>
    <property type="project" value="UniProtKB-SubCell"/>
</dbReference>
<evidence type="ECO:0000256" key="20">
    <source>
        <dbReference type="ARBA" id="ARBA00023242"/>
    </source>
</evidence>
<keyword evidence="12" id="KW-0333">Golgi apparatus</keyword>
<keyword evidence="5" id="KW-0153">Cholesterol metabolism</keyword>
<evidence type="ECO:0000256" key="14">
    <source>
        <dbReference type="ARBA" id="ARBA00023125"/>
    </source>
</evidence>
<keyword evidence="18" id="KW-1207">Sterol metabolism</keyword>
<organism evidence="31 32">
    <name type="scientific">Anguilla anguilla</name>
    <name type="common">European freshwater eel</name>
    <name type="synonym">Muraena anguilla</name>
    <dbReference type="NCBI Taxonomy" id="7936"/>
    <lineage>
        <taxon>Eukaryota</taxon>
        <taxon>Metazoa</taxon>
        <taxon>Chordata</taxon>
        <taxon>Craniata</taxon>
        <taxon>Vertebrata</taxon>
        <taxon>Euteleostomi</taxon>
        <taxon>Actinopterygii</taxon>
        <taxon>Neopterygii</taxon>
        <taxon>Teleostei</taxon>
        <taxon>Anguilliformes</taxon>
        <taxon>Anguillidae</taxon>
        <taxon>Anguilla</taxon>
    </lineage>
</organism>
<dbReference type="InterPro" id="IPR011598">
    <property type="entry name" value="bHLH_dom"/>
</dbReference>